<dbReference type="EMBL" id="NAJN01000006">
    <property type="protein sequence ID" value="TKA82148.1"/>
    <property type="molecule type" value="Genomic_DNA"/>
</dbReference>
<feature type="region of interest" description="Disordered" evidence="1">
    <location>
        <begin position="179"/>
        <end position="228"/>
    </location>
</feature>
<name>A0A4U0Y1E5_9PEZI</name>
<keyword evidence="3" id="KW-1185">Reference proteome</keyword>
<protein>
    <submittedName>
        <fullName evidence="2">Uncharacterized protein</fullName>
    </submittedName>
</protein>
<evidence type="ECO:0000313" key="3">
    <source>
        <dbReference type="Proteomes" id="UP000308768"/>
    </source>
</evidence>
<dbReference type="OrthoDB" id="3860121at2759"/>
<feature type="region of interest" description="Disordered" evidence="1">
    <location>
        <begin position="78"/>
        <end position="102"/>
    </location>
</feature>
<evidence type="ECO:0000256" key="1">
    <source>
        <dbReference type="SAM" id="MobiDB-lite"/>
    </source>
</evidence>
<feature type="region of interest" description="Disordered" evidence="1">
    <location>
        <begin position="117"/>
        <end position="152"/>
    </location>
</feature>
<dbReference type="AlphaFoldDB" id="A0A4U0Y1E5"/>
<organism evidence="2 3">
    <name type="scientific">Cryomyces minteri</name>
    <dbReference type="NCBI Taxonomy" id="331657"/>
    <lineage>
        <taxon>Eukaryota</taxon>
        <taxon>Fungi</taxon>
        <taxon>Dikarya</taxon>
        <taxon>Ascomycota</taxon>
        <taxon>Pezizomycotina</taxon>
        <taxon>Dothideomycetes</taxon>
        <taxon>Dothideomycetes incertae sedis</taxon>
        <taxon>Cryomyces</taxon>
    </lineage>
</organism>
<reference evidence="2 3" key="1">
    <citation type="submission" date="2017-03" db="EMBL/GenBank/DDBJ databases">
        <title>Genomes of endolithic fungi from Antarctica.</title>
        <authorList>
            <person name="Coleine C."/>
            <person name="Masonjones S."/>
            <person name="Stajich J.E."/>
        </authorList>
    </citation>
    <scope>NUCLEOTIDE SEQUENCE [LARGE SCALE GENOMIC DNA]</scope>
    <source>
        <strain evidence="2 3">CCFEE 5187</strain>
    </source>
</reference>
<feature type="compositionally biased region" description="Polar residues" evidence="1">
    <location>
        <begin position="127"/>
        <end position="140"/>
    </location>
</feature>
<sequence>MFRIYTWKEYECDHHRECAEIGFDVGRGYGRKEGIEIGEARVEREVGSYVRELAHRERRLERREREIYRGGESRRIEDFGGDGLLPATSAGQHNPPLTLEPSREQKIAQYEQLRRELKGPNAPPSSVGFQEQFTPPSRNGFQDHLPPQYQSRPSNRVAVQSQFASPVSGPVYHDLRNQHRAASEAGRRQQTQGATAQGSDDWINATHTPNDAGFGKMKEKSKLPSAGSKATHLPHLMEVSMSWRKDVIEHYGWASTGEKHCKALAVAATAVPKWTDTVERLNSLSSHAMKPHAGESREVDNVKQISAEHDAQDRVGCVDSLQKINHHEDTVKAVENEWENDSDDTDDGLCDPLIYYPDGTIANLKDTEKSLRAMNEREFIQREKRKGLEIPEPASSLNNGWIRLDDDEFYETVNRQRRAAQEKVAFALKHCCSWTPPVDYDEVHPTLTHEEKKSWDEDLASGYV</sequence>
<gene>
    <name evidence="2" type="ORF">B0A49_00206</name>
</gene>
<accession>A0A4U0Y1E5</accession>
<feature type="compositionally biased region" description="Polar residues" evidence="1">
    <location>
        <begin position="188"/>
        <end position="198"/>
    </location>
</feature>
<evidence type="ECO:0000313" key="2">
    <source>
        <dbReference type="EMBL" id="TKA82148.1"/>
    </source>
</evidence>
<comment type="caution">
    <text evidence="2">The sequence shown here is derived from an EMBL/GenBank/DDBJ whole genome shotgun (WGS) entry which is preliminary data.</text>
</comment>
<dbReference type="Proteomes" id="UP000308768">
    <property type="component" value="Unassembled WGS sequence"/>
</dbReference>
<proteinExistence type="predicted"/>